<evidence type="ECO:0000313" key="3">
    <source>
        <dbReference type="Proteomes" id="UP000807353"/>
    </source>
</evidence>
<gene>
    <name evidence="2" type="ORF">BDZ94DRAFT_1248486</name>
</gene>
<accession>A0A9P6CMR9</accession>
<dbReference type="Proteomes" id="UP000807353">
    <property type="component" value="Unassembled WGS sequence"/>
</dbReference>
<feature type="chain" id="PRO_5040133043" description="Secreted protein" evidence="1">
    <location>
        <begin position="28"/>
        <end position="91"/>
    </location>
</feature>
<keyword evidence="1" id="KW-0732">Signal</keyword>
<sequence length="91" mass="10180">MSAMTSNIVTMTVVIAPTIAIITPAMADMTALIPRPIAEKIEPMFVVKVKYASEMWECGNQRGFWEFECERRMVGGFLYCLVATMTPGREV</sequence>
<comment type="caution">
    <text evidence="2">The sequence shown here is derived from an EMBL/GenBank/DDBJ whole genome shotgun (WGS) entry which is preliminary data.</text>
</comment>
<feature type="signal peptide" evidence="1">
    <location>
        <begin position="1"/>
        <end position="27"/>
    </location>
</feature>
<organism evidence="2 3">
    <name type="scientific">Collybia nuda</name>
    <dbReference type="NCBI Taxonomy" id="64659"/>
    <lineage>
        <taxon>Eukaryota</taxon>
        <taxon>Fungi</taxon>
        <taxon>Dikarya</taxon>
        <taxon>Basidiomycota</taxon>
        <taxon>Agaricomycotina</taxon>
        <taxon>Agaricomycetes</taxon>
        <taxon>Agaricomycetidae</taxon>
        <taxon>Agaricales</taxon>
        <taxon>Tricholomatineae</taxon>
        <taxon>Clitocybaceae</taxon>
        <taxon>Collybia</taxon>
    </lineage>
</organism>
<keyword evidence="3" id="KW-1185">Reference proteome</keyword>
<evidence type="ECO:0008006" key="4">
    <source>
        <dbReference type="Google" id="ProtNLM"/>
    </source>
</evidence>
<name>A0A9P6CMR9_9AGAR</name>
<dbReference type="EMBL" id="MU150236">
    <property type="protein sequence ID" value="KAF9467590.1"/>
    <property type="molecule type" value="Genomic_DNA"/>
</dbReference>
<reference evidence="2" key="1">
    <citation type="submission" date="2020-11" db="EMBL/GenBank/DDBJ databases">
        <authorList>
            <consortium name="DOE Joint Genome Institute"/>
            <person name="Ahrendt S."/>
            <person name="Riley R."/>
            <person name="Andreopoulos W."/>
            <person name="Labutti K."/>
            <person name="Pangilinan J."/>
            <person name="Ruiz-Duenas F.J."/>
            <person name="Barrasa J.M."/>
            <person name="Sanchez-Garcia M."/>
            <person name="Camarero S."/>
            <person name="Miyauchi S."/>
            <person name="Serrano A."/>
            <person name="Linde D."/>
            <person name="Babiker R."/>
            <person name="Drula E."/>
            <person name="Ayuso-Fernandez I."/>
            <person name="Pacheco R."/>
            <person name="Padilla G."/>
            <person name="Ferreira P."/>
            <person name="Barriuso J."/>
            <person name="Kellner H."/>
            <person name="Castanera R."/>
            <person name="Alfaro M."/>
            <person name="Ramirez L."/>
            <person name="Pisabarro A.G."/>
            <person name="Kuo A."/>
            <person name="Tritt A."/>
            <person name="Lipzen A."/>
            <person name="He G."/>
            <person name="Yan M."/>
            <person name="Ng V."/>
            <person name="Cullen D."/>
            <person name="Martin F."/>
            <person name="Rosso M.-N."/>
            <person name="Henrissat B."/>
            <person name="Hibbett D."/>
            <person name="Martinez A.T."/>
            <person name="Grigoriev I.V."/>
        </authorList>
    </citation>
    <scope>NUCLEOTIDE SEQUENCE</scope>
    <source>
        <strain evidence="2">CBS 247.69</strain>
    </source>
</reference>
<evidence type="ECO:0000256" key="1">
    <source>
        <dbReference type="SAM" id="SignalP"/>
    </source>
</evidence>
<protein>
    <recommendedName>
        <fullName evidence="4">Secreted protein</fullName>
    </recommendedName>
</protein>
<dbReference type="AlphaFoldDB" id="A0A9P6CMR9"/>
<evidence type="ECO:0000313" key="2">
    <source>
        <dbReference type="EMBL" id="KAF9467590.1"/>
    </source>
</evidence>
<proteinExistence type="predicted"/>